<comment type="caution">
    <text evidence="12">The sequence shown here is derived from an EMBL/GenBank/DDBJ whole genome shotgun (WGS) entry which is preliminary data.</text>
</comment>
<keyword evidence="8 10" id="KW-0811">Translocation</keyword>
<keyword evidence="2 10" id="KW-0813">Transport</keyword>
<evidence type="ECO:0000256" key="3">
    <source>
        <dbReference type="ARBA" id="ARBA00022475"/>
    </source>
</evidence>
<protein>
    <recommendedName>
        <fullName evidence="10">Sec-independent protein translocase protein TatA</fullName>
    </recommendedName>
</protein>
<keyword evidence="3 10" id="KW-1003">Cell membrane</keyword>
<proteinExistence type="inferred from homology"/>
<comment type="function">
    <text evidence="10">Part of the twin-arginine translocation (Tat) system that transports large folded proteins containing a characteristic twin-arginine motif in their signal peptide across membranes. TatA could form the protein-conducting channel of the Tat system.</text>
</comment>
<evidence type="ECO:0000256" key="6">
    <source>
        <dbReference type="ARBA" id="ARBA00022927"/>
    </source>
</evidence>
<evidence type="ECO:0000256" key="5">
    <source>
        <dbReference type="ARBA" id="ARBA00022692"/>
    </source>
</evidence>
<evidence type="ECO:0000256" key="2">
    <source>
        <dbReference type="ARBA" id="ARBA00022448"/>
    </source>
</evidence>
<dbReference type="NCBIfam" id="TIGR01411">
    <property type="entry name" value="tatAE"/>
    <property type="match status" value="1"/>
</dbReference>
<evidence type="ECO:0000256" key="1">
    <source>
        <dbReference type="ARBA" id="ARBA00004162"/>
    </source>
</evidence>
<name>A0ABT0RL06_9SPHN</name>
<evidence type="ECO:0000256" key="7">
    <source>
        <dbReference type="ARBA" id="ARBA00022989"/>
    </source>
</evidence>
<evidence type="ECO:0000256" key="4">
    <source>
        <dbReference type="ARBA" id="ARBA00022519"/>
    </source>
</evidence>
<reference evidence="12" key="1">
    <citation type="submission" date="2022-05" db="EMBL/GenBank/DDBJ databases">
        <authorList>
            <person name="Jo J.-H."/>
            <person name="Im W.-T."/>
        </authorList>
    </citation>
    <scope>NUCLEOTIDE SEQUENCE</scope>
    <source>
        <strain evidence="12">SE158</strain>
    </source>
</reference>
<evidence type="ECO:0000256" key="10">
    <source>
        <dbReference type="HAMAP-Rule" id="MF_00236"/>
    </source>
</evidence>
<keyword evidence="5 10" id="KW-0812">Transmembrane</keyword>
<accession>A0ABT0RL06</accession>
<dbReference type="PANTHER" id="PTHR42982:SF1">
    <property type="entry name" value="SEC-INDEPENDENT PROTEIN TRANSLOCASE PROTEIN TATA"/>
    <property type="match status" value="1"/>
</dbReference>
<evidence type="ECO:0000256" key="11">
    <source>
        <dbReference type="SAM" id="MobiDB-lite"/>
    </source>
</evidence>
<dbReference type="EMBL" id="JAMGBD010000001">
    <property type="protein sequence ID" value="MCL6683331.1"/>
    <property type="molecule type" value="Genomic_DNA"/>
</dbReference>
<dbReference type="HAMAP" id="MF_00236">
    <property type="entry name" value="TatA_E"/>
    <property type="match status" value="1"/>
</dbReference>
<keyword evidence="9 10" id="KW-0472">Membrane</keyword>
<comment type="similarity">
    <text evidence="10">Belongs to the TatA/E family.</text>
</comment>
<dbReference type="Gene3D" id="1.20.5.3310">
    <property type="match status" value="1"/>
</dbReference>
<evidence type="ECO:0000313" key="13">
    <source>
        <dbReference type="Proteomes" id="UP001165363"/>
    </source>
</evidence>
<gene>
    <name evidence="10" type="primary">tatA</name>
    <name evidence="12" type="ORF">LZ536_05365</name>
</gene>
<evidence type="ECO:0000256" key="8">
    <source>
        <dbReference type="ARBA" id="ARBA00023010"/>
    </source>
</evidence>
<comment type="subcellular location">
    <subcellularLocation>
        <location evidence="1 10">Cell membrane</location>
        <topology evidence="1 10">Single-pass membrane protein</topology>
    </subcellularLocation>
</comment>
<keyword evidence="7 10" id="KW-1133">Transmembrane helix</keyword>
<dbReference type="InterPro" id="IPR006312">
    <property type="entry name" value="TatA/E"/>
</dbReference>
<dbReference type="Proteomes" id="UP001165363">
    <property type="component" value="Unassembled WGS sequence"/>
</dbReference>
<evidence type="ECO:0000313" key="12">
    <source>
        <dbReference type="EMBL" id="MCL6683331.1"/>
    </source>
</evidence>
<feature type="compositionally biased region" description="Basic and acidic residues" evidence="11">
    <location>
        <begin position="49"/>
        <end position="68"/>
    </location>
</feature>
<sequence length="98" mass="10907">MGLGGISHWIIILVIVLLLFGAGRVSNIMGELGKGIKSFKSGMEDDEDEKYKKYEERRRYEEQQRKLSEQPIDITPTSPPPAQPTTPPPASGDEPPRS</sequence>
<feature type="region of interest" description="Disordered" evidence="11">
    <location>
        <begin position="35"/>
        <end position="98"/>
    </location>
</feature>
<keyword evidence="4" id="KW-0997">Cell inner membrane</keyword>
<dbReference type="InterPro" id="IPR003369">
    <property type="entry name" value="TatA/B/E"/>
</dbReference>
<dbReference type="NCBIfam" id="NF001940">
    <property type="entry name" value="PRK00720.1"/>
    <property type="match status" value="1"/>
</dbReference>
<evidence type="ECO:0000256" key="9">
    <source>
        <dbReference type="ARBA" id="ARBA00023136"/>
    </source>
</evidence>
<keyword evidence="13" id="KW-1185">Reference proteome</keyword>
<organism evidence="12 13">
    <name type="scientific">Sphingomonas alba</name>
    <dbReference type="NCBI Taxonomy" id="2908208"/>
    <lineage>
        <taxon>Bacteria</taxon>
        <taxon>Pseudomonadati</taxon>
        <taxon>Pseudomonadota</taxon>
        <taxon>Alphaproteobacteria</taxon>
        <taxon>Sphingomonadales</taxon>
        <taxon>Sphingomonadaceae</taxon>
        <taxon>Sphingomonas</taxon>
    </lineage>
</organism>
<dbReference type="PANTHER" id="PTHR42982">
    <property type="entry name" value="SEC-INDEPENDENT PROTEIN TRANSLOCASE PROTEIN TATA"/>
    <property type="match status" value="1"/>
</dbReference>
<feature type="compositionally biased region" description="Pro residues" evidence="11">
    <location>
        <begin position="77"/>
        <end position="90"/>
    </location>
</feature>
<comment type="subunit">
    <text evidence="10">The Tat system comprises two distinct complexes: a TatABC complex, containing multiple copies of TatA, TatB and TatC subunits, and a separate TatA complex, containing only TatA subunits. Substrates initially bind to the TatABC complex, which probably triggers association of the separate TatA complex to form the active translocon.</text>
</comment>
<keyword evidence="6 10" id="KW-0653">Protein transport</keyword>
<feature type="transmembrane region" description="Helical" evidence="10">
    <location>
        <begin position="6"/>
        <end position="25"/>
    </location>
</feature>
<dbReference type="Pfam" id="PF02416">
    <property type="entry name" value="TatA_B_E"/>
    <property type="match status" value="1"/>
</dbReference>
<dbReference type="RefSeq" id="WP_249847259.1">
    <property type="nucleotide sequence ID" value="NZ_JAMGBD010000001.1"/>
</dbReference>